<comment type="caution">
    <text evidence="1">The sequence shown here is derived from an EMBL/GenBank/DDBJ whole genome shotgun (WGS) entry which is preliminary data.</text>
</comment>
<accession>A0AAN5YVJ7</accession>
<gene>
    <name evidence="1" type="ORF">CNMCM8927_007435</name>
</gene>
<evidence type="ECO:0000313" key="2">
    <source>
        <dbReference type="Proteomes" id="UP000649114"/>
    </source>
</evidence>
<name>A0AAN5YVJ7_ASPLE</name>
<sequence>MASIKIAEISRTDLENHLVRVSITDVEHLSSYNWVEASVPTIAIPGSPALWTPPQAAQRQVKKDSGLIYIAQNAARHPESPLEPLFRALYIAHPAFDIRSVDLVTDRNNMRKLLSFVNPSLVKKGLEPFTIEVEVMNDTAIFCRAETKTFEVIGPRQYKGFGHEFEKAYTTVQLKGSTGHHRIISYRLGGMKLLVRYETDGYIARPSKASTASTDSRKPLQGSDNLSSMLESLSLSPPKPCYAASDKSTLRILEKGQVVPIESTPEIKTRTSKRPIKIDEVLPQLWVSQTPNLVRAYHRNGLFERPEVEDVSGELKRWEEDHHTDLGKLVELIKNLISVVKESGAKAVIRYDDRCDKLVVWKKLEGGRKMLPDDLYSRFNARR</sequence>
<proteinExistence type="predicted"/>
<evidence type="ECO:0008006" key="3">
    <source>
        <dbReference type="Google" id="ProtNLM"/>
    </source>
</evidence>
<dbReference type="PANTHER" id="PTHR35179">
    <property type="entry name" value="PROTEIN CBG02620"/>
    <property type="match status" value="1"/>
</dbReference>
<organism evidence="1 2">
    <name type="scientific">Aspergillus lentulus</name>
    <dbReference type="NCBI Taxonomy" id="293939"/>
    <lineage>
        <taxon>Eukaryota</taxon>
        <taxon>Fungi</taxon>
        <taxon>Dikarya</taxon>
        <taxon>Ascomycota</taxon>
        <taxon>Pezizomycotina</taxon>
        <taxon>Eurotiomycetes</taxon>
        <taxon>Eurotiomycetidae</taxon>
        <taxon>Eurotiales</taxon>
        <taxon>Aspergillaceae</taxon>
        <taxon>Aspergillus</taxon>
        <taxon>Aspergillus subgen. Fumigati</taxon>
    </lineage>
</organism>
<reference evidence="1" key="1">
    <citation type="journal article" date="2020" name="bioRxiv">
        <title>Genomic and phenotypic heterogeneity of clinical isolates of the human pathogens Aspergillus fumigatus, Aspergillus lentulus and Aspergillus fumigatiaffinis.</title>
        <authorList>
            <person name="dos Santos R.A.C."/>
            <person name="Steenwyk J.L."/>
            <person name="Rivero-Menendez O."/>
            <person name="Mead M.E."/>
            <person name="Silva L.P."/>
            <person name="Bastos R.W."/>
            <person name="Alastruey-Izquierdo A."/>
            <person name="Goldman G.H."/>
            <person name="Rokas A."/>
        </authorList>
    </citation>
    <scope>NUCLEOTIDE SEQUENCE</scope>
    <source>
        <strain evidence="1">CNM-CM8927</strain>
    </source>
</reference>
<reference evidence="1" key="2">
    <citation type="submission" date="2020-04" db="EMBL/GenBank/DDBJ databases">
        <authorList>
            <person name="Santos R.A.C."/>
            <person name="Steenwyk J.L."/>
            <person name="Rivero-Menendez O."/>
            <person name="Mead M.E."/>
            <person name="Silva L.P."/>
            <person name="Bastos R.W."/>
            <person name="Alastruey-Izquierdo A."/>
            <person name="Goldman G.H."/>
            <person name="Rokas A."/>
        </authorList>
    </citation>
    <scope>NUCLEOTIDE SEQUENCE</scope>
    <source>
        <strain evidence="1">CNM-CM8927</strain>
    </source>
</reference>
<dbReference type="AlphaFoldDB" id="A0AAN5YVJ7"/>
<dbReference type="EMBL" id="JAAAPU010000005">
    <property type="protein sequence ID" value="KAF4209068.1"/>
    <property type="molecule type" value="Genomic_DNA"/>
</dbReference>
<dbReference type="Proteomes" id="UP000649114">
    <property type="component" value="Unassembled WGS sequence"/>
</dbReference>
<protein>
    <recommendedName>
        <fullName evidence="3">Geranylgeranyl pyrophosphate synthetase</fullName>
    </recommendedName>
</protein>
<evidence type="ECO:0000313" key="1">
    <source>
        <dbReference type="EMBL" id="KAF4209068.1"/>
    </source>
</evidence>
<dbReference type="PANTHER" id="PTHR35179:SF2">
    <property type="entry name" value="START DOMAIN-CONTAINING PROTEIN"/>
    <property type="match status" value="1"/>
</dbReference>